<sequence length="497" mass="57637">MISKKLLLTILFYIVSYGYTNDGEDIQVYLSSELLPESSIWFTNPPDQNEINYKLDKQESLRWSKIKKTNDITTTINSKTTYQSVLGIGTSLEATTLYAISKGKTDEQIRKILTLLIDPKNGLGFNMFRITIGTSDFSDGRTVSSHPKGFYTYQDDIENFSIEPDKKTGIIKMLKLVQDVAANLDPPQSIIFFAAPWSPPAWMKTSEELIGGTLKKGYEKQFARYLRRFIEAYQNEGIPIYAISTQNEPNFIPDNYPGMKLSAKQQLDLTIATYEEFHNPKKTELHTKIWLNDHNFEDWVNADYILNELKRIGKDYYASGTAFHNYTDYPATYMSRLYNNHPEHEIIFTEHSEWGISGMYNIQNYFWNWSRSYMYWVTMTTHDLDEYNQGPYNNLTELSPTLLIENPNESDKWYTTPEYYLLGHFSKFIRPGAYRIDCDKGNSEELSFVTFRNSDGGIVLIATNQTEKSKHFTFLFKDKSSSTSIPPRSIGTYIWKE</sequence>
<dbReference type="InterPro" id="IPR013780">
    <property type="entry name" value="Glyco_hydro_b"/>
</dbReference>
<evidence type="ECO:0008006" key="7">
    <source>
        <dbReference type="Google" id="ProtNLM"/>
    </source>
</evidence>
<keyword evidence="2" id="KW-0732">Signal</keyword>
<evidence type="ECO:0000259" key="5">
    <source>
        <dbReference type="Pfam" id="PF17189"/>
    </source>
</evidence>
<evidence type="ECO:0000256" key="2">
    <source>
        <dbReference type="ARBA" id="ARBA00022729"/>
    </source>
</evidence>
<gene>
    <name evidence="6" type="ORF">METZ01_LOCUS7985</name>
</gene>
<evidence type="ECO:0000256" key="1">
    <source>
        <dbReference type="ARBA" id="ARBA00005382"/>
    </source>
</evidence>
<feature type="domain" description="Glycosyl hydrolase family 30 TIM-barrel" evidence="4">
    <location>
        <begin position="119"/>
        <end position="429"/>
    </location>
</feature>
<evidence type="ECO:0000256" key="3">
    <source>
        <dbReference type="ARBA" id="ARBA00022801"/>
    </source>
</evidence>
<keyword evidence="3" id="KW-0378">Hydrolase</keyword>
<proteinExistence type="inferred from homology"/>
<evidence type="ECO:0000313" key="6">
    <source>
        <dbReference type="EMBL" id="SUZ55131.1"/>
    </source>
</evidence>
<protein>
    <recommendedName>
        <fullName evidence="7">Glycosyl hydrolase family 30 TIM-barrel domain-containing protein</fullName>
    </recommendedName>
</protein>
<dbReference type="PANTHER" id="PTHR11069:SF23">
    <property type="entry name" value="LYSOSOMAL ACID GLUCOSYLCERAMIDASE"/>
    <property type="match status" value="1"/>
</dbReference>
<dbReference type="Pfam" id="PF02055">
    <property type="entry name" value="Glyco_hydro_30"/>
    <property type="match status" value="1"/>
</dbReference>
<dbReference type="SUPFAM" id="SSF51445">
    <property type="entry name" value="(Trans)glycosidases"/>
    <property type="match status" value="1"/>
</dbReference>
<dbReference type="Gene3D" id="3.20.20.80">
    <property type="entry name" value="Glycosidases"/>
    <property type="match status" value="1"/>
</dbReference>
<dbReference type="SUPFAM" id="SSF51011">
    <property type="entry name" value="Glycosyl hydrolase domain"/>
    <property type="match status" value="1"/>
</dbReference>
<dbReference type="EMBL" id="UINC01000429">
    <property type="protein sequence ID" value="SUZ55131.1"/>
    <property type="molecule type" value="Genomic_DNA"/>
</dbReference>
<dbReference type="GO" id="GO:0006680">
    <property type="term" value="P:glucosylceramide catabolic process"/>
    <property type="evidence" value="ECO:0007669"/>
    <property type="project" value="TreeGrafter"/>
</dbReference>
<dbReference type="Pfam" id="PF17189">
    <property type="entry name" value="Glyco_hydro_30C"/>
    <property type="match status" value="1"/>
</dbReference>
<dbReference type="GO" id="GO:0016020">
    <property type="term" value="C:membrane"/>
    <property type="evidence" value="ECO:0007669"/>
    <property type="project" value="GOC"/>
</dbReference>
<organism evidence="6">
    <name type="scientific">marine metagenome</name>
    <dbReference type="NCBI Taxonomy" id="408172"/>
    <lineage>
        <taxon>unclassified sequences</taxon>
        <taxon>metagenomes</taxon>
        <taxon>ecological metagenomes</taxon>
    </lineage>
</organism>
<dbReference type="InterPro" id="IPR017853">
    <property type="entry name" value="GH"/>
</dbReference>
<dbReference type="AlphaFoldDB" id="A0A381NKQ6"/>
<dbReference type="InterPro" id="IPR033453">
    <property type="entry name" value="Glyco_hydro_30_TIM-barrel"/>
</dbReference>
<feature type="domain" description="Glycosyl hydrolase family 30 beta sandwich" evidence="5">
    <location>
        <begin position="432"/>
        <end position="493"/>
    </location>
</feature>
<evidence type="ECO:0000259" key="4">
    <source>
        <dbReference type="Pfam" id="PF02055"/>
    </source>
</evidence>
<dbReference type="InterPro" id="IPR001139">
    <property type="entry name" value="Glyco_hydro_30"/>
</dbReference>
<name>A0A381NKQ6_9ZZZZ</name>
<reference evidence="6" key="1">
    <citation type="submission" date="2018-05" db="EMBL/GenBank/DDBJ databases">
        <authorList>
            <person name="Lanie J.A."/>
            <person name="Ng W.-L."/>
            <person name="Kazmierczak K.M."/>
            <person name="Andrzejewski T.M."/>
            <person name="Davidsen T.M."/>
            <person name="Wayne K.J."/>
            <person name="Tettelin H."/>
            <person name="Glass J.I."/>
            <person name="Rusch D."/>
            <person name="Podicherti R."/>
            <person name="Tsui H.-C.T."/>
            <person name="Winkler M.E."/>
        </authorList>
    </citation>
    <scope>NUCLEOTIDE SEQUENCE</scope>
</reference>
<dbReference type="PANTHER" id="PTHR11069">
    <property type="entry name" value="GLUCOSYLCERAMIDASE"/>
    <property type="match status" value="1"/>
</dbReference>
<dbReference type="GO" id="GO:0004348">
    <property type="term" value="F:glucosylceramidase activity"/>
    <property type="evidence" value="ECO:0007669"/>
    <property type="project" value="InterPro"/>
</dbReference>
<accession>A0A381NKQ6</accession>
<dbReference type="InterPro" id="IPR033452">
    <property type="entry name" value="GH30_C"/>
</dbReference>
<comment type="similarity">
    <text evidence="1">Belongs to the glycosyl hydrolase 30 family.</text>
</comment>
<dbReference type="Gene3D" id="2.60.40.1180">
    <property type="entry name" value="Golgi alpha-mannosidase II"/>
    <property type="match status" value="1"/>
</dbReference>